<gene>
    <name evidence="13" type="primary">lpxK</name>
    <name evidence="14" type="ORF">EHS89_06190</name>
</gene>
<dbReference type="SUPFAM" id="SSF52540">
    <property type="entry name" value="P-loop containing nucleoside triphosphate hydrolases"/>
    <property type="match status" value="1"/>
</dbReference>
<dbReference type="GO" id="GO:0005524">
    <property type="term" value="F:ATP binding"/>
    <property type="evidence" value="ECO:0007669"/>
    <property type="project" value="UniProtKB-UniRule"/>
</dbReference>
<name>A0A3P1SU40_9GAMM</name>
<evidence type="ECO:0000256" key="12">
    <source>
        <dbReference type="ARBA" id="ARBA00029757"/>
    </source>
</evidence>
<comment type="catalytic activity">
    <reaction evidence="13">
        <text>a lipid A disaccharide + ATP = a lipid IVA + ADP + H(+)</text>
        <dbReference type="Rhea" id="RHEA:67840"/>
        <dbReference type="ChEBI" id="CHEBI:15378"/>
        <dbReference type="ChEBI" id="CHEBI:30616"/>
        <dbReference type="ChEBI" id="CHEBI:176343"/>
        <dbReference type="ChEBI" id="CHEBI:176425"/>
        <dbReference type="ChEBI" id="CHEBI:456216"/>
        <dbReference type="EC" id="2.7.1.130"/>
    </reaction>
</comment>
<dbReference type="GO" id="GO:0009245">
    <property type="term" value="P:lipid A biosynthetic process"/>
    <property type="evidence" value="ECO:0007669"/>
    <property type="project" value="UniProtKB-UniRule"/>
</dbReference>
<dbReference type="GO" id="GO:0005886">
    <property type="term" value="C:plasma membrane"/>
    <property type="evidence" value="ECO:0007669"/>
    <property type="project" value="TreeGrafter"/>
</dbReference>
<organism evidence="14 15">
    <name type="scientific">Amphritea balenae</name>
    <dbReference type="NCBI Taxonomy" id="452629"/>
    <lineage>
        <taxon>Bacteria</taxon>
        <taxon>Pseudomonadati</taxon>
        <taxon>Pseudomonadota</taxon>
        <taxon>Gammaproteobacteria</taxon>
        <taxon>Oceanospirillales</taxon>
        <taxon>Oceanospirillaceae</taxon>
        <taxon>Amphritea</taxon>
    </lineage>
</organism>
<evidence type="ECO:0000256" key="3">
    <source>
        <dbReference type="ARBA" id="ARBA00012071"/>
    </source>
</evidence>
<keyword evidence="5 13" id="KW-0444">Lipid biosynthesis</keyword>
<dbReference type="NCBIfam" id="TIGR00682">
    <property type="entry name" value="lpxK"/>
    <property type="match status" value="1"/>
</dbReference>
<dbReference type="PANTHER" id="PTHR42724:SF1">
    <property type="entry name" value="TETRAACYLDISACCHARIDE 4'-KINASE, MITOCHONDRIAL-RELATED"/>
    <property type="match status" value="1"/>
</dbReference>
<keyword evidence="11 13" id="KW-0443">Lipid metabolism</keyword>
<comment type="function">
    <text evidence="1 13">Transfers the gamma-phosphate of ATP to the 4'-position of a tetraacyldisaccharide 1-phosphate intermediate (termed DS-1-P) to form tetraacyldisaccharide 1,4'-bis-phosphate (lipid IVA).</text>
</comment>
<evidence type="ECO:0000256" key="13">
    <source>
        <dbReference type="HAMAP-Rule" id="MF_00409"/>
    </source>
</evidence>
<dbReference type="Pfam" id="PF02606">
    <property type="entry name" value="LpxK"/>
    <property type="match status" value="1"/>
</dbReference>
<evidence type="ECO:0000256" key="5">
    <source>
        <dbReference type="ARBA" id="ARBA00022516"/>
    </source>
</evidence>
<evidence type="ECO:0000256" key="11">
    <source>
        <dbReference type="ARBA" id="ARBA00023098"/>
    </source>
</evidence>
<dbReference type="InterPro" id="IPR027417">
    <property type="entry name" value="P-loop_NTPase"/>
</dbReference>
<evidence type="ECO:0000256" key="8">
    <source>
        <dbReference type="ARBA" id="ARBA00022741"/>
    </source>
</evidence>
<evidence type="ECO:0000256" key="4">
    <source>
        <dbReference type="ARBA" id="ARBA00016436"/>
    </source>
</evidence>
<keyword evidence="9 13" id="KW-0418">Kinase</keyword>
<protein>
    <recommendedName>
        <fullName evidence="4 13">Tetraacyldisaccharide 4'-kinase</fullName>
        <ecNumber evidence="3 13">2.7.1.130</ecNumber>
    </recommendedName>
    <alternativeName>
        <fullName evidence="12 13">Lipid A 4'-kinase</fullName>
    </alternativeName>
</protein>
<reference evidence="14 15" key="1">
    <citation type="submission" date="2018-11" db="EMBL/GenBank/DDBJ databases">
        <title>The draft genome sequence of Amphritea balenae JAMM 1525T.</title>
        <authorList>
            <person name="Fang Z."/>
            <person name="Zhang Y."/>
            <person name="Han X."/>
        </authorList>
    </citation>
    <scope>NUCLEOTIDE SEQUENCE [LARGE SCALE GENOMIC DNA]</scope>
    <source>
        <strain evidence="14 15">JAMM 1525</strain>
    </source>
</reference>
<dbReference type="Proteomes" id="UP000267535">
    <property type="component" value="Unassembled WGS sequence"/>
</dbReference>
<accession>A0A3P1SU40</accession>
<evidence type="ECO:0000313" key="15">
    <source>
        <dbReference type="Proteomes" id="UP000267535"/>
    </source>
</evidence>
<keyword evidence="10 13" id="KW-0067">ATP-binding</keyword>
<dbReference type="EC" id="2.7.1.130" evidence="3 13"/>
<comment type="pathway">
    <text evidence="2 13">Glycolipid biosynthesis; lipid IV(A) biosynthesis; lipid IV(A) from (3R)-3-hydroxytetradecanoyl-[acyl-carrier-protein] and UDP-N-acetyl-alpha-D-glucosamine: step 6/6.</text>
</comment>
<dbReference type="GO" id="GO:0009029">
    <property type="term" value="F:lipid-A 4'-kinase activity"/>
    <property type="evidence" value="ECO:0007669"/>
    <property type="project" value="UniProtKB-UniRule"/>
</dbReference>
<evidence type="ECO:0000256" key="2">
    <source>
        <dbReference type="ARBA" id="ARBA00004870"/>
    </source>
</evidence>
<evidence type="ECO:0000256" key="6">
    <source>
        <dbReference type="ARBA" id="ARBA00022556"/>
    </source>
</evidence>
<comment type="similarity">
    <text evidence="13">Belongs to the LpxK family.</text>
</comment>
<comment type="caution">
    <text evidence="14">The sequence shown here is derived from an EMBL/GenBank/DDBJ whole genome shotgun (WGS) entry which is preliminary data.</text>
</comment>
<dbReference type="GO" id="GO:0009244">
    <property type="term" value="P:lipopolysaccharide core region biosynthetic process"/>
    <property type="evidence" value="ECO:0007669"/>
    <property type="project" value="TreeGrafter"/>
</dbReference>
<dbReference type="EMBL" id="RQXV01000002">
    <property type="protein sequence ID" value="RRD00671.1"/>
    <property type="molecule type" value="Genomic_DNA"/>
</dbReference>
<proteinExistence type="inferred from homology"/>
<evidence type="ECO:0000313" key="14">
    <source>
        <dbReference type="EMBL" id="RRD00671.1"/>
    </source>
</evidence>
<keyword evidence="6 13" id="KW-0441">Lipid A biosynthesis</keyword>
<keyword evidence="7 13" id="KW-0808">Transferase</keyword>
<evidence type="ECO:0000256" key="10">
    <source>
        <dbReference type="ARBA" id="ARBA00022840"/>
    </source>
</evidence>
<dbReference type="HAMAP" id="MF_00409">
    <property type="entry name" value="LpxK"/>
    <property type="match status" value="1"/>
</dbReference>
<keyword evidence="15" id="KW-1185">Reference proteome</keyword>
<evidence type="ECO:0000256" key="1">
    <source>
        <dbReference type="ARBA" id="ARBA00002274"/>
    </source>
</evidence>
<dbReference type="RefSeq" id="WP_124925253.1">
    <property type="nucleotide sequence ID" value="NZ_BMOH01000003.1"/>
</dbReference>
<dbReference type="OrthoDB" id="9766423at2"/>
<dbReference type="InterPro" id="IPR003758">
    <property type="entry name" value="LpxK"/>
</dbReference>
<evidence type="ECO:0000256" key="9">
    <source>
        <dbReference type="ARBA" id="ARBA00022777"/>
    </source>
</evidence>
<dbReference type="UniPathway" id="UPA00359">
    <property type="reaction ID" value="UER00482"/>
</dbReference>
<evidence type="ECO:0000256" key="7">
    <source>
        <dbReference type="ARBA" id="ARBA00022679"/>
    </source>
</evidence>
<keyword evidence="8 13" id="KW-0547">Nucleotide-binding</keyword>
<dbReference type="PANTHER" id="PTHR42724">
    <property type="entry name" value="TETRAACYLDISACCHARIDE 4'-KINASE"/>
    <property type="match status" value="1"/>
</dbReference>
<sequence>MGLEQAWYRRSGWLKLLRPVELLFRFLSARRRQSYASGQKQSWTAPVPVIVVGNISVGGTGKSPLVVWLVEYLRAKGLKPGVISRGYGANPPCTPYFVTSGSSASEAGDEPLMIVRRTGVPMVIAPDRVAAAKLLLEQTSCDLIISDDGLQHYALNRSIEIVVVDGSRGFANGRCLPEGPLREPVERLDEVDLIVVNGTAAPGLFSENRSKECGAKQFSMQLTSDFFVHVKRASHCPVDQWSQRRQVDAIAGIGNPQRFADTLTGLGFTPQLHRFPDHYRYKQEDLDFGEDSVLIMTEKDAVKCDHITLNNAWYLQVSARLDESFSSRLDSLLKQTVSSGK</sequence>
<dbReference type="AlphaFoldDB" id="A0A3P1SU40"/>
<comment type="caution">
    <text evidence="13">Lacks conserved residue(s) required for the propagation of feature annotation.</text>
</comment>